<dbReference type="Pfam" id="PF00903">
    <property type="entry name" value="Glyoxalase"/>
    <property type="match status" value="1"/>
</dbReference>
<feature type="domain" description="VOC" evidence="2">
    <location>
        <begin position="6"/>
        <end position="127"/>
    </location>
</feature>
<keyword evidence="1" id="KW-0479">Metal-binding</keyword>
<evidence type="ECO:0000313" key="3">
    <source>
        <dbReference type="EMBL" id="SVA55654.1"/>
    </source>
</evidence>
<dbReference type="GO" id="GO:0004462">
    <property type="term" value="F:lactoylglutathione lyase activity"/>
    <property type="evidence" value="ECO:0007669"/>
    <property type="project" value="InterPro"/>
</dbReference>
<gene>
    <name evidence="3" type="ORF">METZ01_LOCUS108508</name>
</gene>
<evidence type="ECO:0000259" key="2">
    <source>
        <dbReference type="PROSITE" id="PS51819"/>
    </source>
</evidence>
<dbReference type="InterPro" id="IPR029068">
    <property type="entry name" value="Glyas_Bleomycin-R_OHBP_Dase"/>
</dbReference>
<organism evidence="3">
    <name type="scientific">marine metagenome</name>
    <dbReference type="NCBI Taxonomy" id="408172"/>
    <lineage>
        <taxon>unclassified sequences</taxon>
        <taxon>metagenomes</taxon>
        <taxon>ecological metagenomes</taxon>
    </lineage>
</organism>
<dbReference type="EMBL" id="UINC01012793">
    <property type="protein sequence ID" value="SVA55654.1"/>
    <property type="molecule type" value="Genomic_DNA"/>
</dbReference>
<dbReference type="GO" id="GO:0046872">
    <property type="term" value="F:metal ion binding"/>
    <property type="evidence" value="ECO:0007669"/>
    <property type="project" value="UniProtKB-KW"/>
</dbReference>
<dbReference type="SUPFAM" id="SSF54593">
    <property type="entry name" value="Glyoxalase/Bleomycin resistance protein/Dihydroxybiphenyl dioxygenase"/>
    <property type="match status" value="1"/>
</dbReference>
<dbReference type="AlphaFoldDB" id="A0A381WT27"/>
<dbReference type="InterPro" id="IPR018146">
    <property type="entry name" value="Glyoxalase_1_CS"/>
</dbReference>
<dbReference type="PROSITE" id="PS51819">
    <property type="entry name" value="VOC"/>
    <property type="match status" value="1"/>
</dbReference>
<sequence>MVKVKQLGHVVLRVNDLNKSESFYREILGLSVTTRRPTGTMIFLSSRDDASHELALIQSDSEINGVGSSGNSLVHFAWEMETLEDVQEIHRKCVSEKVEIRNVADHGVSLGFYISDPDGNEIELFYELPSSTWPQEG</sequence>
<name>A0A381WT27_9ZZZZ</name>
<dbReference type="PANTHER" id="PTHR43279">
    <property type="entry name" value="CATECHOL-2,3-DIOXYGENASE"/>
    <property type="match status" value="1"/>
</dbReference>
<feature type="non-terminal residue" evidence="3">
    <location>
        <position position="137"/>
    </location>
</feature>
<evidence type="ECO:0000256" key="1">
    <source>
        <dbReference type="ARBA" id="ARBA00022723"/>
    </source>
</evidence>
<dbReference type="PROSITE" id="PS00934">
    <property type="entry name" value="GLYOXALASE_I_1"/>
    <property type="match status" value="1"/>
</dbReference>
<protein>
    <recommendedName>
        <fullName evidence="2">VOC domain-containing protein</fullName>
    </recommendedName>
</protein>
<dbReference type="InterPro" id="IPR004360">
    <property type="entry name" value="Glyas_Fos-R_dOase_dom"/>
</dbReference>
<accession>A0A381WT27</accession>
<proteinExistence type="predicted"/>
<dbReference type="PANTHER" id="PTHR43279:SF1">
    <property type="entry name" value="CATECHOL-2,3-DIOXYGENASE"/>
    <property type="match status" value="1"/>
</dbReference>
<dbReference type="Gene3D" id="3.10.180.10">
    <property type="entry name" value="2,3-Dihydroxybiphenyl 1,2-Dioxygenase, domain 1"/>
    <property type="match status" value="1"/>
</dbReference>
<dbReference type="InterPro" id="IPR037523">
    <property type="entry name" value="VOC_core"/>
</dbReference>
<reference evidence="3" key="1">
    <citation type="submission" date="2018-05" db="EMBL/GenBank/DDBJ databases">
        <authorList>
            <person name="Lanie J.A."/>
            <person name="Ng W.-L."/>
            <person name="Kazmierczak K.M."/>
            <person name="Andrzejewski T.M."/>
            <person name="Davidsen T.M."/>
            <person name="Wayne K.J."/>
            <person name="Tettelin H."/>
            <person name="Glass J.I."/>
            <person name="Rusch D."/>
            <person name="Podicherti R."/>
            <person name="Tsui H.-C.T."/>
            <person name="Winkler M.E."/>
        </authorList>
    </citation>
    <scope>NUCLEOTIDE SEQUENCE</scope>
</reference>